<evidence type="ECO:0000256" key="4">
    <source>
        <dbReference type="ARBA" id="ARBA00022737"/>
    </source>
</evidence>
<accession>A0A1F6N474</accession>
<dbReference type="NCBIfam" id="TIGR00630">
    <property type="entry name" value="uvra"/>
    <property type="match status" value="1"/>
</dbReference>
<evidence type="ECO:0000256" key="6">
    <source>
        <dbReference type="ARBA" id="ARBA00022763"/>
    </source>
</evidence>
<dbReference type="GO" id="GO:0008270">
    <property type="term" value="F:zinc ion binding"/>
    <property type="evidence" value="ECO:0007669"/>
    <property type="project" value="UniProtKB-KW"/>
</dbReference>
<dbReference type="AlphaFoldDB" id="A0A1F6N474"/>
<dbReference type="InterPro" id="IPR041552">
    <property type="entry name" value="UvrA_DNA-bd"/>
</dbReference>
<keyword evidence="3" id="KW-0479">Metal-binding</keyword>
<proteinExistence type="inferred from homology"/>
<evidence type="ECO:0000256" key="5">
    <source>
        <dbReference type="ARBA" id="ARBA00022741"/>
    </source>
</evidence>
<dbReference type="GO" id="GO:0005737">
    <property type="term" value="C:cytoplasm"/>
    <property type="evidence" value="ECO:0007669"/>
    <property type="project" value="UniProtKB-SubCell"/>
</dbReference>
<keyword evidence="5" id="KW-0547">Nucleotide-binding</keyword>
<dbReference type="PROSITE" id="PS00211">
    <property type="entry name" value="ABC_TRANSPORTER_1"/>
    <property type="match status" value="2"/>
</dbReference>
<dbReference type="Gene3D" id="1.20.1580.10">
    <property type="entry name" value="ABC transporter ATPase like domain"/>
    <property type="match status" value="3"/>
</dbReference>
<evidence type="ECO:0000256" key="8">
    <source>
        <dbReference type="ARBA" id="ARBA00022771"/>
    </source>
</evidence>
<dbReference type="Pfam" id="PF17755">
    <property type="entry name" value="UvrA_DNA-bind"/>
    <property type="match status" value="1"/>
</dbReference>
<evidence type="ECO:0000256" key="7">
    <source>
        <dbReference type="ARBA" id="ARBA00022769"/>
    </source>
</evidence>
<comment type="subcellular location">
    <subcellularLocation>
        <location evidence="1">Cytoplasm</location>
    </subcellularLocation>
</comment>
<name>A0A1F6N474_9BACT</name>
<keyword evidence="12" id="KW-0238">DNA-binding</keyword>
<dbReference type="GO" id="GO:0006289">
    <property type="term" value="P:nucleotide-excision repair"/>
    <property type="evidence" value="ECO:0007669"/>
    <property type="project" value="InterPro"/>
</dbReference>
<comment type="similarity">
    <text evidence="14">Belongs to the ABC transporter superfamily. UvrA family.</text>
</comment>
<keyword evidence="8" id="KW-0863">Zinc-finger</keyword>
<keyword evidence="13" id="KW-0234">DNA repair</keyword>
<dbReference type="PANTHER" id="PTHR43152:SF1">
    <property type="entry name" value="UVRA PROTEIN"/>
    <property type="match status" value="1"/>
</dbReference>
<evidence type="ECO:0000256" key="11">
    <source>
        <dbReference type="ARBA" id="ARBA00022881"/>
    </source>
</evidence>
<organism evidence="19 20">
    <name type="scientific">Candidatus Magasanikbacteria bacterium RIFCSPLOWO2_01_FULL_40_15</name>
    <dbReference type="NCBI Taxonomy" id="1798686"/>
    <lineage>
        <taxon>Bacteria</taxon>
        <taxon>Candidatus Magasanikiibacteriota</taxon>
    </lineage>
</organism>
<evidence type="ECO:0000256" key="9">
    <source>
        <dbReference type="ARBA" id="ARBA00022833"/>
    </source>
</evidence>
<dbReference type="PROSITE" id="PS50893">
    <property type="entry name" value="ABC_TRANSPORTER_2"/>
    <property type="match status" value="1"/>
</dbReference>
<feature type="domain" description="ABC transporter" evidence="18">
    <location>
        <begin position="598"/>
        <end position="928"/>
    </location>
</feature>
<dbReference type="InterPro" id="IPR041102">
    <property type="entry name" value="UvrA_inter"/>
</dbReference>
<dbReference type="InterPro" id="IPR003439">
    <property type="entry name" value="ABC_transporter-like_ATP-bd"/>
</dbReference>
<dbReference type="Pfam" id="PF17760">
    <property type="entry name" value="UvrA_inter"/>
    <property type="match status" value="1"/>
</dbReference>
<dbReference type="SUPFAM" id="SSF52540">
    <property type="entry name" value="P-loop containing nucleoside triphosphate hydrolases"/>
    <property type="match status" value="2"/>
</dbReference>
<evidence type="ECO:0000256" key="12">
    <source>
        <dbReference type="ARBA" id="ARBA00023125"/>
    </source>
</evidence>
<gene>
    <name evidence="19" type="ORF">A2983_04500</name>
</gene>
<evidence type="ECO:0000256" key="17">
    <source>
        <dbReference type="SAM" id="Coils"/>
    </source>
</evidence>
<dbReference type="GO" id="GO:0004518">
    <property type="term" value="F:nuclease activity"/>
    <property type="evidence" value="ECO:0007669"/>
    <property type="project" value="UniProtKB-KW"/>
</dbReference>
<keyword evidence="6" id="KW-0227">DNA damage</keyword>
<evidence type="ECO:0000256" key="10">
    <source>
        <dbReference type="ARBA" id="ARBA00022840"/>
    </source>
</evidence>
<dbReference type="InterPro" id="IPR027417">
    <property type="entry name" value="P-loop_NTPase"/>
</dbReference>
<evidence type="ECO:0000313" key="20">
    <source>
        <dbReference type="Proteomes" id="UP000177040"/>
    </source>
</evidence>
<dbReference type="EMBL" id="MFQH01000003">
    <property type="protein sequence ID" value="OGH78729.1"/>
    <property type="molecule type" value="Genomic_DNA"/>
</dbReference>
<dbReference type="GO" id="GO:0003677">
    <property type="term" value="F:DNA binding"/>
    <property type="evidence" value="ECO:0007669"/>
    <property type="project" value="UniProtKB-KW"/>
</dbReference>
<evidence type="ECO:0000256" key="14">
    <source>
        <dbReference type="ARBA" id="ARBA00038000"/>
    </source>
</evidence>
<dbReference type="GO" id="GO:0016887">
    <property type="term" value="F:ATP hydrolysis activity"/>
    <property type="evidence" value="ECO:0007669"/>
    <property type="project" value="InterPro"/>
</dbReference>
<keyword evidence="4" id="KW-0677">Repeat</keyword>
<dbReference type="Gene3D" id="1.10.8.280">
    <property type="entry name" value="ABC transporter ATPase domain-like"/>
    <property type="match status" value="1"/>
</dbReference>
<dbReference type="InterPro" id="IPR004602">
    <property type="entry name" value="UvrA"/>
</dbReference>
<reference evidence="19 20" key="1">
    <citation type="journal article" date="2016" name="Nat. Commun.">
        <title>Thousands of microbial genomes shed light on interconnected biogeochemical processes in an aquifer system.</title>
        <authorList>
            <person name="Anantharaman K."/>
            <person name="Brown C.T."/>
            <person name="Hug L.A."/>
            <person name="Sharon I."/>
            <person name="Castelle C.J."/>
            <person name="Probst A.J."/>
            <person name="Thomas B.C."/>
            <person name="Singh A."/>
            <person name="Wilkins M.J."/>
            <person name="Karaoz U."/>
            <person name="Brodie E.L."/>
            <person name="Williams K.H."/>
            <person name="Hubbard S.S."/>
            <person name="Banfield J.F."/>
        </authorList>
    </citation>
    <scope>NUCLEOTIDE SEQUENCE [LARGE SCALE GENOMIC DNA]</scope>
</reference>
<feature type="coiled-coil region" evidence="17">
    <location>
        <begin position="155"/>
        <end position="182"/>
    </location>
</feature>
<keyword evidence="2" id="KW-0963">Cytoplasm</keyword>
<keyword evidence="17" id="KW-0175">Coiled coil</keyword>
<evidence type="ECO:0000259" key="18">
    <source>
        <dbReference type="PROSITE" id="PS50893"/>
    </source>
</evidence>
<keyword evidence="10" id="KW-0067">ATP-binding</keyword>
<dbReference type="Proteomes" id="UP000177040">
    <property type="component" value="Unassembled WGS sequence"/>
</dbReference>
<dbReference type="NCBIfam" id="NF001503">
    <property type="entry name" value="PRK00349.1"/>
    <property type="match status" value="1"/>
</dbReference>
<dbReference type="InterPro" id="IPR017871">
    <property type="entry name" value="ABC_transporter-like_CS"/>
</dbReference>
<evidence type="ECO:0000313" key="19">
    <source>
        <dbReference type="EMBL" id="OGH78729.1"/>
    </source>
</evidence>
<dbReference type="Gene3D" id="3.40.50.300">
    <property type="entry name" value="P-loop containing nucleotide triphosphate hydrolases"/>
    <property type="match status" value="3"/>
</dbReference>
<dbReference type="GO" id="GO:0009380">
    <property type="term" value="C:excinuclease repair complex"/>
    <property type="evidence" value="ECO:0007669"/>
    <property type="project" value="InterPro"/>
</dbReference>
<sequence>MDTIKITNARVHNLKSVSLEIPKNKLVVITGLSGSGKSSLAFDTIYAEGQRRYAESLNAYARQFMDMADKPDVDEITGLSPTIAIQQRNYSVNPRSTVGTATEIYDYLRLLFSRIGTQYCPNCKTAVATHTSGAIVERIRALARTQEIILAAPIIHQEKISLKNLKNRLERADVERVLINNVEVSLKSLVKFSFHDSQVYDVSVIIATIKNNSKTTLASLVEKALELGNGHCVIITADKEEKIFSTKPVCSTCSRIFLPIEPRSFSFNSPYGACSRCTGLGVTLEVDPDLVIPNARLTLAEGAVQPWTRLVGNQQFYQDLLEQVAAKNNFSTHIPVESLSKRVMDILLYGTDGDEYIVAKEKVHFDGIVPNLNKRYLETKSDYLKKEIEQYMRERICSICQGCRLKEDNIYIKILGKSIAYIVDLSIEESKNFFSELAGQKNSLSSVVMPIVKEMIKRIEYLNNVGLPYLNLDRSLATVSGGEAQRIRLSTQLAAGLSGLIYILDEPSVGLHPKDNDQLIVTLKKLRDAGNTVIVVEHDKSIMEAADYIIDVGPGAGEYGGEIVAAGTCAQIKKNQHSLTGQYLKGEAKIGNGQKPRKGNGQILKIVGAKSHNLKNIDVSIPLGTLTCFTGVSGSGKSTLVIDILSKALNSYFYRAHATPGEHETIVGLDQIDKVITIDQAPIGRTPRSNPATYTGLFTLIRDVFAELPEAKMRGMNAGTFSFNVKDGGRCEACGGEGYTTIPMHFLNDVFIECSECFGTRYTKEVLEIHYHYKHIAQVLDMTVEEAFVFFHGLPNIREKLQILRTVGLGYLRLRQPATTLSGGEAQRIKLATELSRRSTGKTLYILDEPSTGLHFEDIKKLLTVLNQLVDKGNTVLIIEHNLEIVGSADWIIDLGPEGGKRGGEVVATGTPKEMAKNAQSWTGKYLAANK</sequence>
<keyword evidence="11" id="KW-0267">Excision nuclease</keyword>
<dbReference type="PANTHER" id="PTHR43152">
    <property type="entry name" value="UVRABC SYSTEM PROTEIN A"/>
    <property type="match status" value="1"/>
</dbReference>
<evidence type="ECO:0000256" key="2">
    <source>
        <dbReference type="ARBA" id="ARBA00022490"/>
    </source>
</evidence>
<keyword evidence="9" id="KW-0862">Zinc</keyword>
<dbReference type="CDD" id="cd03271">
    <property type="entry name" value="ABC_UvrA_II"/>
    <property type="match status" value="1"/>
</dbReference>
<dbReference type="GO" id="GO:0005524">
    <property type="term" value="F:ATP binding"/>
    <property type="evidence" value="ECO:0007669"/>
    <property type="project" value="UniProtKB-KW"/>
</dbReference>
<evidence type="ECO:0000256" key="13">
    <source>
        <dbReference type="ARBA" id="ARBA00023204"/>
    </source>
</evidence>
<evidence type="ECO:0000256" key="16">
    <source>
        <dbReference type="ARBA" id="ARBA00042156"/>
    </source>
</evidence>
<evidence type="ECO:0000256" key="3">
    <source>
        <dbReference type="ARBA" id="ARBA00022723"/>
    </source>
</evidence>
<evidence type="ECO:0000256" key="1">
    <source>
        <dbReference type="ARBA" id="ARBA00004496"/>
    </source>
</evidence>
<evidence type="ECO:0000256" key="15">
    <source>
        <dbReference type="ARBA" id="ARBA00039316"/>
    </source>
</evidence>
<keyword evidence="7" id="KW-0228">DNA excision</keyword>
<dbReference type="Gene3D" id="3.30.190.20">
    <property type="match status" value="1"/>
</dbReference>
<comment type="caution">
    <text evidence="19">The sequence shown here is derived from an EMBL/GenBank/DDBJ whole genome shotgun (WGS) entry which is preliminary data.</text>
</comment>
<protein>
    <recommendedName>
        <fullName evidence="15">UvrABC system protein A</fullName>
    </recommendedName>
    <alternativeName>
        <fullName evidence="16">Excinuclease ABC subunit A</fullName>
    </alternativeName>
</protein>